<evidence type="ECO:0000256" key="1">
    <source>
        <dbReference type="SAM" id="Phobius"/>
    </source>
</evidence>
<protein>
    <recommendedName>
        <fullName evidence="4">HEAT repeat domain-containing protein</fullName>
    </recommendedName>
</protein>
<reference evidence="2 3" key="1">
    <citation type="submission" date="2021-01" db="EMBL/GenBank/DDBJ databases">
        <title>Genome sequencing of Joostella atrarenae M1-2 (= KCTC 23194).</title>
        <authorList>
            <person name="Zakaria M.R."/>
            <person name="Lam M.Q."/>
            <person name="Chong C.S."/>
        </authorList>
    </citation>
    <scope>NUCLEOTIDE SEQUENCE [LARGE SCALE GENOMIC DNA]</scope>
    <source>
        <strain evidence="2 3">M1-2</strain>
    </source>
</reference>
<comment type="caution">
    <text evidence="2">The sequence shown here is derived from an EMBL/GenBank/DDBJ whole genome shotgun (WGS) entry which is preliminary data.</text>
</comment>
<keyword evidence="1" id="KW-1133">Transmembrane helix</keyword>
<dbReference type="Gene3D" id="1.25.10.10">
    <property type="entry name" value="Leucine-rich Repeat Variant"/>
    <property type="match status" value="1"/>
</dbReference>
<evidence type="ECO:0008006" key="4">
    <source>
        <dbReference type="Google" id="ProtNLM"/>
    </source>
</evidence>
<keyword evidence="1" id="KW-0812">Transmembrane</keyword>
<keyword evidence="3" id="KW-1185">Reference proteome</keyword>
<dbReference type="InterPro" id="IPR016024">
    <property type="entry name" value="ARM-type_fold"/>
</dbReference>
<dbReference type="EMBL" id="JAETXX010000001">
    <property type="protein sequence ID" value="MCF8713446.1"/>
    <property type="molecule type" value="Genomic_DNA"/>
</dbReference>
<accession>A0ABS9IZ39</accession>
<name>A0ABS9IZ39_9FLAO</name>
<evidence type="ECO:0000313" key="2">
    <source>
        <dbReference type="EMBL" id="MCF8713446.1"/>
    </source>
</evidence>
<keyword evidence="1" id="KW-0472">Membrane</keyword>
<dbReference type="RefSeq" id="WP_236957417.1">
    <property type="nucleotide sequence ID" value="NZ_JAETXX010000001.1"/>
</dbReference>
<dbReference type="InterPro" id="IPR011989">
    <property type="entry name" value="ARM-like"/>
</dbReference>
<gene>
    <name evidence="2" type="ORF">JM658_01280</name>
</gene>
<dbReference type="Proteomes" id="UP000829517">
    <property type="component" value="Unassembled WGS sequence"/>
</dbReference>
<evidence type="ECO:0000313" key="3">
    <source>
        <dbReference type="Proteomes" id="UP000829517"/>
    </source>
</evidence>
<feature type="transmembrane region" description="Helical" evidence="1">
    <location>
        <begin position="20"/>
        <end position="41"/>
    </location>
</feature>
<proteinExistence type="predicted"/>
<sequence>MNQLENIINDWPWILKVNVFFISVFLVLIITGIVFLTYLRVYKNRREKFKLLYQEEADHFLNNYMFNDDFDIKNEVENFKTKHLNTSLKKKITIRQILIYNENFTGESSVLIKRIFKELELDVFVFNILKKGAWYNKARAIYILSELFVVKPKLISPFLNAKQEEVREQAIYYFLKTATDNPLAFFKNLKAELTLWELIYIEDSIKHVYEGKTPDFAEWLNHDLITVIIFSIRMIKHFNQFENIPKITPFLDHENALIRKETIKTLYKLNCDSLLEKVIPTFKSEKEIVKKEIIKAIQALGDMEQLKSIEPYIYSNEKVELTYLQIEKNFLIN</sequence>
<dbReference type="SUPFAM" id="SSF48371">
    <property type="entry name" value="ARM repeat"/>
    <property type="match status" value="1"/>
</dbReference>
<organism evidence="2 3">
    <name type="scientific">Joostella atrarenae</name>
    <dbReference type="NCBI Taxonomy" id="679257"/>
    <lineage>
        <taxon>Bacteria</taxon>
        <taxon>Pseudomonadati</taxon>
        <taxon>Bacteroidota</taxon>
        <taxon>Flavobacteriia</taxon>
        <taxon>Flavobacteriales</taxon>
        <taxon>Flavobacteriaceae</taxon>
        <taxon>Joostella</taxon>
    </lineage>
</organism>